<accession>A0A6M3MED0</accession>
<dbReference type="Pfam" id="PF06067">
    <property type="entry name" value="DUF932"/>
    <property type="match status" value="1"/>
</dbReference>
<gene>
    <name evidence="1" type="ORF">MM171B00920_0010</name>
</gene>
<proteinExistence type="predicted"/>
<evidence type="ECO:0008006" key="2">
    <source>
        <dbReference type="Google" id="ProtNLM"/>
    </source>
</evidence>
<sequence length="259" mass="30023">MTNFPAVKEDLVTWGFRDRIISHNHKAIVNPESKEIYAIASNQYKIVKHEEILETVEHAIAENPEYGNYESSVWLSDNGAKMHANLRFSDIKFPVSKSKGDLVNPTIDIFNSYDGSWSLKVVFGAFRLVCSNGLTVGETFMMYKRKHFSEGIDQERIKQMLMGSLEQFSFQTELWKSWADRITTSQEYENVMEALPISEKDREAIGEEVEVSSDIRMDAIKTKTLTFWLFYNILCQYLTHKVTSEIKRANIQNAMRNFF</sequence>
<protein>
    <recommendedName>
        <fullName evidence="2">DUF932 domain-containing protein</fullName>
    </recommendedName>
</protein>
<organism evidence="1">
    <name type="scientific">viral metagenome</name>
    <dbReference type="NCBI Taxonomy" id="1070528"/>
    <lineage>
        <taxon>unclassified sequences</taxon>
        <taxon>metagenomes</taxon>
        <taxon>organismal metagenomes</taxon>
    </lineage>
</organism>
<name>A0A6M3MED0_9ZZZZ</name>
<dbReference type="EMBL" id="MT143823">
    <property type="protein sequence ID" value="QJB03072.1"/>
    <property type="molecule type" value="Genomic_DNA"/>
</dbReference>
<dbReference type="InterPro" id="IPR026325">
    <property type="entry name" value="DUF932"/>
</dbReference>
<dbReference type="AlphaFoldDB" id="A0A6M3MED0"/>
<reference evidence="1" key="1">
    <citation type="submission" date="2020-03" db="EMBL/GenBank/DDBJ databases">
        <title>The deep terrestrial virosphere.</title>
        <authorList>
            <person name="Holmfeldt K."/>
            <person name="Nilsson E."/>
            <person name="Simone D."/>
            <person name="Lopez-Fernandez M."/>
            <person name="Wu X."/>
            <person name="de Brujin I."/>
            <person name="Lundin D."/>
            <person name="Andersson A."/>
            <person name="Bertilsson S."/>
            <person name="Dopson M."/>
        </authorList>
    </citation>
    <scope>NUCLEOTIDE SEQUENCE</scope>
    <source>
        <strain evidence="1">MM171B00920</strain>
    </source>
</reference>
<evidence type="ECO:0000313" key="1">
    <source>
        <dbReference type="EMBL" id="QJB03072.1"/>
    </source>
</evidence>